<dbReference type="GeneID" id="29125750"/>
<reference evidence="2" key="1">
    <citation type="submission" date="2016-02" db="EMBL/GenBank/DDBJ databases">
        <authorList>
            <person name="Isern S."/>
            <person name="Barcellona C.M."/>
            <person name="Dozier K.D."/>
            <person name="Faust J.M."/>
            <person name="Fedrick A.J."/>
            <person name="Gagliardi L.E."/>
            <person name="Gatt S.M."/>
            <person name="Gleason P.S."/>
            <person name="Gomez E.A."/>
            <person name="Hoffman A.M."/>
            <person name="Jenkins M."/>
            <person name="Jones M.J."/>
            <person name="Lang J.F."/>
            <person name="Lequay S.M."/>
            <person name="Mars P.J."/>
            <person name="Mtchedlidze N."/>
            <person name="Osking Z.B."/>
            <person name="Paul L.M."/>
            <person name="Pica A.N."/>
            <person name="Robison M.D."/>
            <person name="Rodriguez D."/>
            <person name="Rosales K.A."/>
            <person name="Saravis L.E."/>
            <person name="Sisson B.M."/>
            <person name="Tan A.L."/>
            <person name="Voltaire R."/>
            <person name="Michael S.F."/>
            <person name="Warner M.H."/>
            <person name="Bradley K.W."/>
            <person name="Asai D.J."/>
            <person name="Bowman C.A."/>
            <person name="Russell D.A."/>
            <person name="Pope W.H."/>
            <person name="Jacobs-Sera D."/>
            <person name="Hendrix R.W."/>
            <person name="Hatfull G.F."/>
        </authorList>
    </citation>
    <scope>NUCLEOTIDE SEQUENCE [LARGE SCALE GENOMIC DNA]</scope>
</reference>
<organism evidence="1 2">
    <name type="scientific">Mycobacterium phage Bipper</name>
    <dbReference type="NCBI Taxonomy" id="1805457"/>
    <lineage>
        <taxon>Viruses</taxon>
        <taxon>Duplodnaviria</taxon>
        <taxon>Heunggongvirae</taxon>
        <taxon>Uroviricota</taxon>
        <taxon>Caudoviricetes</taxon>
        <taxon>Bippervirus</taxon>
        <taxon>Bippervirus bipper</taxon>
    </lineage>
</organism>
<protein>
    <submittedName>
        <fullName evidence="1">Uncharacterized protein</fullName>
    </submittedName>
</protein>
<name>A0A142F2F8_9CAUD</name>
<dbReference type="Proteomes" id="UP000201826">
    <property type="component" value="Segment"/>
</dbReference>
<dbReference type="EMBL" id="KU728633">
    <property type="protein sequence ID" value="AMQ66965.1"/>
    <property type="molecule type" value="Genomic_DNA"/>
</dbReference>
<gene>
    <name evidence="1" type="primary">29</name>
    <name evidence="1" type="ORF">SEA_BIPPER_29</name>
</gene>
<accession>A0A142F2F8</accession>
<evidence type="ECO:0000313" key="1">
    <source>
        <dbReference type="EMBL" id="AMQ66965.1"/>
    </source>
</evidence>
<evidence type="ECO:0000313" key="2">
    <source>
        <dbReference type="Proteomes" id="UP000201826"/>
    </source>
</evidence>
<dbReference type="RefSeq" id="YP_009303177.1">
    <property type="nucleotide sequence ID" value="NC_031253.1"/>
</dbReference>
<keyword evidence="2" id="KW-1185">Reference proteome</keyword>
<sequence length="143" mass="16157">MLASEATFRIRFHQEVANYFYCGTGELGLQLANLYLDTLANDPTVDQRAIEHTPAFDLAVWDFTSDQLPDNDIELHSWVWLDETDGITGQWITHGGVMMDGIDGFNLLKPQIESLQGYADQHVRNIALGYAPIVTTWADWQTP</sequence>
<dbReference type="KEGG" id="vg:29125750"/>
<proteinExistence type="predicted"/>